<dbReference type="InterPro" id="IPR000086">
    <property type="entry name" value="NUDIX_hydrolase_dom"/>
</dbReference>
<accession>A0A3L8P7B2</accession>
<dbReference type="SUPFAM" id="SSF55811">
    <property type="entry name" value="Nudix"/>
    <property type="match status" value="1"/>
</dbReference>
<reference evidence="2 3" key="1">
    <citation type="submission" date="2018-10" db="EMBL/GenBank/DDBJ databases">
        <title>Marmoricola sp. 4Q3S-7 whole genome shotgun sequence.</title>
        <authorList>
            <person name="Li F."/>
        </authorList>
    </citation>
    <scope>NUCLEOTIDE SEQUENCE [LARGE SCALE GENOMIC DNA]</scope>
    <source>
        <strain evidence="2 3">4Q3S-7</strain>
    </source>
</reference>
<evidence type="ECO:0000259" key="1">
    <source>
        <dbReference type="PROSITE" id="PS51462"/>
    </source>
</evidence>
<dbReference type="GO" id="GO:0016787">
    <property type="term" value="F:hydrolase activity"/>
    <property type="evidence" value="ECO:0007669"/>
    <property type="project" value="UniProtKB-KW"/>
</dbReference>
<feature type="domain" description="Nudix hydrolase" evidence="1">
    <location>
        <begin position="42"/>
        <end position="170"/>
    </location>
</feature>
<proteinExistence type="predicted"/>
<dbReference type="InterPro" id="IPR015797">
    <property type="entry name" value="NUDIX_hydrolase-like_dom_sf"/>
</dbReference>
<evidence type="ECO:0000313" key="2">
    <source>
        <dbReference type="EMBL" id="RLV51141.1"/>
    </source>
</evidence>
<dbReference type="AlphaFoldDB" id="A0A3L8P7B2"/>
<keyword evidence="3" id="KW-1185">Reference proteome</keyword>
<sequence>MTGPSPWRTTSSRTVYRNPWIRVREDEVVHPDGRAGIYGVVELPVAVFVVALTEADEVVLVEMHRYTTGPSLEVPAGGSEGQDPLLAAQRELREETGLQASSWEQIGTMQALNGIADAPEVVFLARGLSAAEEGAEQAEEGITAVRRVPWTETMDLVSRGVIGDGESIASLMHAALALGRL</sequence>
<protein>
    <submittedName>
        <fullName evidence="2">NUDIX hydrolase</fullName>
    </submittedName>
</protein>
<dbReference type="OrthoDB" id="177518at2"/>
<dbReference type="Gene3D" id="3.90.79.10">
    <property type="entry name" value="Nucleoside Triphosphate Pyrophosphohydrolase"/>
    <property type="match status" value="1"/>
</dbReference>
<dbReference type="Pfam" id="PF00293">
    <property type="entry name" value="NUDIX"/>
    <property type="match status" value="1"/>
</dbReference>
<dbReference type="Proteomes" id="UP000281708">
    <property type="component" value="Unassembled WGS sequence"/>
</dbReference>
<dbReference type="EMBL" id="RDBE01000001">
    <property type="protein sequence ID" value="RLV51141.1"/>
    <property type="molecule type" value="Genomic_DNA"/>
</dbReference>
<gene>
    <name evidence="2" type="ORF">D9V37_04305</name>
</gene>
<evidence type="ECO:0000313" key="3">
    <source>
        <dbReference type="Proteomes" id="UP000281708"/>
    </source>
</evidence>
<dbReference type="RefSeq" id="WP_121804821.1">
    <property type="nucleotide sequence ID" value="NZ_RDBE01000001.1"/>
</dbReference>
<organism evidence="2 3">
    <name type="scientific">Nocardioides mangrovicus</name>
    <dbReference type="NCBI Taxonomy" id="2478913"/>
    <lineage>
        <taxon>Bacteria</taxon>
        <taxon>Bacillati</taxon>
        <taxon>Actinomycetota</taxon>
        <taxon>Actinomycetes</taxon>
        <taxon>Propionibacteriales</taxon>
        <taxon>Nocardioidaceae</taxon>
        <taxon>Nocardioides</taxon>
    </lineage>
</organism>
<dbReference type="PROSITE" id="PS51462">
    <property type="entry name" value="NUDIX"/>
    <property type="match status" value="1"/>
</dbReference>
<comment type="caution">
    <text evidence="2">The sequence shown here is derived from an EMBL/GenBank/DDBJ whole genome shotgun (WGS) entry which is preliminary data.</text>
</comment>
<keyword evidence="2" id="KW-0378">Hydrolase</keyword>
<name>A0A3L8P7B2_9ACTN</name>